<dbReference type="PROSITE" id="PS51194">
    <property type="entry name" value="HELICASE_CTER"/>
    <property type="match status" value="1"/>
</dbReference>
<evidence type="ECO:0000256" key="4">
    <source>
        <dbReference type="ARBA" id="ARBA00022840"/>
    </source>
</evidence>
<dbReference type="GO" id="GO:0016787">
    <property type="term" value="F:hydrolase activity"/>
    <property type="evidence" value="ECO:0007669"/>
    <property type="project" value="UniProtKB-KW"/>
</dbReference>
<dbReference type="InterPro" id="IPR014001">
    <property type="entry name" value="Helicase_ATP-bd"/>
</dbReference>
<dbReference type="InterPro" id="IPR001650">
    <property type="entry name" value="Helicase_C-like"/>
</dbReference>
<evidence type="ECO:0000259" key="7">
    <source>
        <dbReference type="PROSITE" id="PS51194"/>
    </source>
</evidence>
<evidence type="ECO:0000313" key="8">
    <source>
        <dbReference type="EMBL" id="PQD94378.1"/>
    </source>
</evidence>
<dbReference type="CDD" id="cd18805">
    <property type="entry name" value="SF2_C_suv3"/>
    <property type="match status" value="1"/>
</dbReference>
<evidence type="ECO:0000256" key="2">
    <source>
        <dbReference type="ARBA" id="ARBA00022801"/>
    </source>
</evidence>
<accession>A0A2S7MXB3</accession>
<evidence type="ECO:0000256" key="5">
    <source>
        <dbReference type="SAM" id="Coils"/>
    </source>
</evidence>
<dbReference type="InterPro" id="IPR050699">
    <property type="entry name" value="RNA-DNA_Helicase"/>
</dbReference>
<gene>
    <name evidence="8" type="ORF">CYL18_15025</name>
</gene>
<proteinExistence type="predicted"/>
<organism evidence="8 9">
    <name type="scientific">Pradoshia eiseniae</name>
    <dbReference type="NCBI Taxonomy" id="2064768"/>
    <lineage>
        <taxon>Bacteria</taxon>
        <taxon>Bacillati</taxon>
        <taxon>Bacillota</taxon>
        <taxon>Bacilli</taxon>
        <taxon>Bacillales</taxon>
        <taxon>Bacillaceae</taxon>
        <taxon>Pradoshia</taxon>
    </lineage>
</organism>
<dbReference type="PANTHER" id="PTHR12131">
    <property type="entry name" value="ATP-DEPENDENT RNA AND DNA HELICASE"/>
    <property type="match status" value="1"/>
</dbReference>
<feature type="coiled-coil region" evidence="5">
    <location>
        <begin position="231"/>
        <end position="261"/>
    </location>
</feature>
<dbReference type="Pfam" id="PF00271">
    <property type="entry name" value="Helicase_C"/>
    <property type="match status" value="1"/>
</dbReference>
<evidence type="ECO:0000256" key="3">
    <source>
        <dbReference type="ARBA" id="ARBA00022806"/>
    </source>
</evidence>
<dbReference type="EMBL" id="PKOZ01000011">
    <property type="protein sequence ID" value="PQD94378.1"/>
    <property type="molecule type" value="Genomic_DNA"/>
</dbReference>
<dbReference type="SUPFAM" id="SSF52540">
    <property type="entry name" value="P-loop containing nucleoside triphosphate hydrolases"/>
    <property type="match status" value="1"/>
</dbReference>
<feature type="domain" description="Helicase C-terminal" evidence="7">
    <location>
        <begin position="413"/>
        <end position="573"/>
    </location>
</feature>
<evidence type="ECO:0000259" key="6">
    <source>
        <dbReference type="PROSITE" id="PS51192"/>
    </source>
</evidence>
<protein>
    <submittedName>
        <fullName evidence="8">RNA helicase</fullName>
    </submittedName>
</protein>
<dbReference type="PROSITE" id="PS51192">
    <property type="entry name" value="HELICASE_ATP_BIND_1"/>
    <property type="match status" value="1"/>
</dbReference>
<dbReference type="InterPro" id="IPR027417">
    <property type="entry name" value="P-loop_NTPase"/>
</dbReference>
<dbReference type="AlphaFoldDB" id="A0A2S7MXB3"/>
<evidence type="ECO:0000256" key="1">
    <source>
        <dbReference type="ARBA" id="ARBA00022741"/>
    </source>
</evidence>
<dbReference type="OrthoDB" id="9807155at2"/>
<dbReference type="InterPro" id="IPR055206">
    <property type="entry name" value="DEXQc_SUV3"/>
</dbReference>
<keyword evidence="1" id="KW-0547">Nucleotide-binding</keyword>
<dbReference type="Gene3D" id="1.20.272.40">
    <property type="match status" value="1"/>
</dbReference>
<evidence type="ECO:0000313" key="9">
    <source>
        <dbReference type="Proteomes" id="UP000239663"/>
    </source>
</evidence>
<name>A0A2S7MXB3_9BACI</name>
<dbReference type="SMART" id="SM00487">
    <property type="entry name" value="DEXDc"/>
    <property type="match status" value="1"/>
</dbReference>
<dbReference type="Gene3D" id="3.40.50.300">
    <property type="entry name" value="P-loop containing nucleotide triphosphate hydrolases"/>
    <property type="match status" value="2"/>
</dbReference>
<reference evidence="8 9" key="1">
    <citation type="submission" date="2017-12" db="EMBL/GenBank/DDBJ databases">
        <title>Taxonomic description and draft genome of Pradoshia cofamensis Gen. nov., sp. nov., a thermotolerant bacillale isolated from anterior gut of earthworm Eisenia fetida.</title>
        <authorList>
            <person name="Saha T."/>
            <person name="Chakraborty R."/>
        </authorList>
    </citation>
    <scope>NUCLEOTIDE SEQUENCE [LARGE SCALE GENOMIC DNA]</scope>
    <source>
        <strain evidence="8 9">EAG3</strain>
    </source>
</reference>
<keyword evidence="2" id="KW-0378">Hydrolase</keyword>
<dbReference type="GO" id="GO:0005524">
    <property type="term" value="F:ATP binding"/>
    <property type="evidence" value="ECO:0007669"/>
    <property type="project" value="UniProtKB-KW"/>
</dbReference>
<keyword evidence="9" id="KW-1185">Reference proteome</keyword>
<dbReference type="SMART" id="SM00490">
    <property type="entry name" value="HELICc"/>
    <property type="match status" value="1"/>
</dbReference>
<comment type="caution">
    <text evidence="8">The sequence shown here is derived from an EMBL/GenBank/DDBJ whole genome shotgun (WGS) entry which is preliminary data.</text>
</comment>
<sequence length="761" mass="89596">MNRHEKLRFLEKRGLSADGLSKKGINKLIEQELEGYRTFDLQDWVIDYFKQSPHLWDKLYEDVKVKKQKAYFEANVLRKSMLDSLMQARMKLYISLRADVAKHLAFELDGIPKAKLHGAKTLVDLFYLEIERSPGEWILEDFELEAFIGRLTYEKIIPGIQNDLSDELKRQYELLSGDKISRHLIWQLIGTRIEELEWEFQEELEQEQVSELLEVAVTPFQYEAHYRLYHEQAERRERKRAEELAEQKRLEEEKNRQLEDIFGREYRTSIYQNTRYVLHIGETNTGKTYQALKRMKAAPTGIYLAPLRLLALEVYESLRNEGISCALKTGEEEKNIDDATHFSCTVEMFHEKDAYDVMVIDEAQMIADKDRGFSWYRAIQKARAKEVHIIGSHSAKKMLMNMLEGNDVELHEYSRQVPLKVEKKPFSFSNVKQGDALIVFSRAKVLQTASRLERDGHKVSIIYGSMPPETRAKQMKRFIDKESKVIVSTDAIGMGLNLPIRRVVFLENEKFDGTRRRMLTSQEVKQLAGRAGRKGLYNVGLVAFTSQIDVMTRLLEEDDQSISTFTIAPTQQVFDRFARYHSSLEHFFYLWGEFKNPHGTKKAPLTQERELYEHIRNTEIERRFSASDLYGFLHLPFSSNEPALVRQWMANMKAVMNNSDLPEPIVKRDTLDELELSYKSIGLHLLFLYRLDRRTEAYYWERIREEISARAHSKLRTDVKKYQKKCRSCGKQLPSEYPYNICQSCYDDRILSKYHYRRRDY</sequence>
<dbReference type="Proteomes" id="UP000239663">
    <property type="component" value="Unassembled WGS sequence"/>
</dbReference>
<dbReference type="Pfam" id="PF22527">
    <property type="entry name" value="DEXQc_Suv3"/>
    <property type="match status" value="1"/>
</dbReference>
<dbReference type="PANTHER" id="PTHR12131:SF1">
    <property type="entry name" value="ATP-DEPENDENT RNA HELICASE SUPV3L1, MITOCHONDRIAL-RELATED"/>
    <property type="match status" value="1"/>
</dbReference>
<keyword evidence="4" id="KW-0067">ATP-binding</keyword>
<feature type="domain" description="Helicase ATP-binding" evidence="6">
    <location>
        <begin position="268"/>
        <end position="413"/>
    </location>
</feature>
<keyword evidence="3 8" id="KW-0347">Helicase</keyword>
<dbReference type="GO" id="GO:0004386">
    <property type="term" value="F:helicase activity"/>
    <property type="evidence" value="ECO:0007669"/>
    <property type="project" value="UniProtKB-KW"/>
</dbReference>
<keyword evidence="5" id="KW-0175">Coiled coil</keyword>